<feature type="region of interest" description="Disordered" evidence="1">
    <location>
        <begin position="23"/>
        <end position="44"/>
    </location>
</feature>
<keyword evidence="4" id="KW-1185">Reference proteome</keyword>
<keyword evidence="2" id="KW-0732">Signal</keyword>
<organism evidence="3 4">
    <name type="scientific">Duncaniella dubosii</name>
    <dbReference type="NCBI Taxonomy" id="2518971"/>
    <lineage>
        <taxon>Bacteria</taxon>
        <taxon>Pseudomonadati</taxon>
        <taxon>Bacteroidota</taxon>
        <taxon>Bacteroidia</taxon>
        <taxon>Bacteroidales</taxon>
        <taxon>Muribaculaceae</taxon>
        <taxon>Duncaniella</taxon>
    </lineage>
</organism>
<protein>
    <submittedName>
        <fullName evidence="3">Uncharacterized protein</fullName>
    </submittedName>
</protein>
<reference evidence="4" key="1">
    <citation type="submission" date="2019-02" db="EMBL/GenBank/DDBJ databases">
        <title>Isolation and identification of novel species under the genus Muribaculum.</title>
        <authorList>
            <person name="Miyake S."/>
            <person name="Ding Y."/>
            <person name="Low A."/>
            <person name="Soh M."/>
            <person name="Seedorf H."/>
        </authorList>
    </citation>
    <scope>NUCLEOTIDE SEQUENCE [LARGE SCALE GENOMIC DNA]</scope>
    <source>
        <strain evidence="4">H5</strain>
    </source>
</reference>
<evidence type="ECO:0000256" key="2">
    <source>
        <dbReference type="SAM" id="SignalP"/>
    </source>
</evidence>
<evidence type="ECO:0000313" key="3">
    <source>
        <dbReference type="EMBL" id="QCD41801.1"/>
    </source>
</evidence>
<feature type="chain" id="PRO_5021014856" evidence="2">
    <location>
        <begin position="21"/>
        <end position="134"/>
    </location>
</feature>
<gene>
    <name evidence="3" type="ORF">E7747_05595</name>
</gene>
<feature type="compositionally biased region" description="Basic and acidic residues" evidence="1">
    <location>
        <begin position="23"/>
        <end position="35"/>
    </location>
</feature>
<dbReference type="RefSeq" id="WP_136414639.1">
    <property type="nucleotide sequence ID" value="NZ_CP039396.1"/>
</dbReference>
<dbReference type="Proteomes" id="UP000297149">
    <property type="component" value="Chromosome"/>
</dbReference>
<name>A0A4P7W1L8_9BACT</name>
<dbReference type="EMBL" id="CP039396">
    <property type="protein sequence ID" value="QCD41801.1"/>
    <property type="molecule type" value="Genomic_DNA"/>
</dbReference>
<evidence type="ECO:0000313" key="4">
    <source>
        <dbReference type="Proteomes" id="UP000297149"/>
    </source>
</evidence>
<sequence length="134" mass="15326">MKKLLLLIAFATLLFPAGYARDDNSHQSKPKDITRLSRNSNHSNRPNKPAMYYLPCIYGIGYLGFELPDEIQSLQITLGDEMFPVWEGYVNKISPEVDIPPIIGETPITCEDDRGRKYHGILNFKEYKDPSLHL</sequence>
<proteinExistence type="predicted"/>
<dbReference type="KEGG" id="ddb:E7747_05595"/>
<accession>A0A4P7W1L8</accession>
<feature type="signal peptide" evidence="2">
    <location>
        <begin position="1"/>
        <end position="20"/>
    </location>
</feature>
<evidence type="ECO:0000256" key="1">
    <source>
        <dbReference type="SAM" id="MobiDB-lite"/>
    </source>
</evidence>
<dbReference type="AlphaFoldDB" id="A0A4P7W1L8"/>